<feature type="transmembrane region" description="Helical" evidence="6">
    <location>
        <begin position="118"/>
        <end position="138"/>
    </location>
</feature>
<evidence type="ECO:0000313" key="9">
    <source>
        <dbReference type="Proteomes" id="UP000054314"/>
    </source>
</evidence>
<evidence type="ECO:0000256" key="5">
    <source>
        <dbReference type="ARBA" id="ARBA00023136"/>
    </source>
</evidence>
<evidence type="ECO:0000256" key="4">
    <source>
        <dbReference type="ARBA" id="ARBA00022989"/>
    </source>
</evidence>
<evidence type="ECO:0000259" key="7">
    <source>
        <dbReference type="Pfam" id="PF12698"/>
    </source>
</evidence>
<evidence type="ECO:0000256" key="6">
    <source>
        <dbReference type="SAM" id="Phobius"/>
    </source>
</evidence>
<dbReference type="GO" id="GO:0140359">
    <property type="term" value="F:ABC-type transporter activity"/>
    <property type="evidence" value="ECO:0007669"/>
    <property type="project" value="InterPro"/>
</dbReference>
<keyword evidence="4 6" id="KW-1133">Transmembrane helix</keyword>
<protein>
    <submittedName>
        <fullName evidence="8">ABC transporter permease</fullName>
    </submittedName>
</protein>
<keyword evidence="3 6" id="KW-0812">Transmembrane</keyword>
<proteinExistence type="predicted"/>
<feature type="transmembrane region" description="Helical" evidence="6">
    <location>
        <begin position="150"/>
        <end position="169"/>
    </location>
</feature>
<dbReference type="RefSeq" id="WP_052105496.1">
    <property type="nucleotide sequence ID" value="NZ_AXCZ01000159.1"/>
</dbReference>
<feature type="transmembrane region" description="Helical" evidence="6">
    <location>
        <begin position="239"/>
        <end position="258"/>
    </location>
</feature>
<dbReference type="PANTHER" id="PTHR30294:SF29">
    <property type="entry name" value="MULTIDRUG ABC TRANSPORTER PERMEASE YBHS-RELATED"/>
    <property type="match status" value="1"/>
</dbReference>
<dbReference type="Proteomes" id="UP000054314">
    <property type="component" value="Unassembled WGS sequence"/>
</dbReference>
<keyword evidence="9" id="KW-1185">Reference proteome</keyword>
<dbReference type="AlphaFoldDB" id="A0A0A0BNG7"/>
<accession>A0A0A0BNG7</accession>
<organism evidence="8 9">
    <name type="scientific">Cellulomonas bogoriensis 69B4 = DSM 16987</name>
    <dbReference type="NCBI Taxonomy" id="1386082"/>
    <lineage>
        <taxon>Bacteria</taxon>
        <taxon>Bacillati</taxon>
        <taxon>Actinomycetota</taxon>
        <taxon>Actinomycetes</taxon>
        <taxon>Micrococcales</taxon>
        <taxon>Cellulomonadaceae</taxon>
        <taxon>Cellulomonas</taxon>
    </lineage>
</organism>
<dbReference type="GO" id="GO:0005886">
    <property type="term" value="C:plasma membrane"/>
    <property type="evidence" value="ECO:0007669"/>
    <property type="project" value="UniProtKB-SubCell"/>
</dbReference>
<dbReference type="OrthoDB" id="3268959at2"/>
<name>A0A0A0BNG7_9CELL</name>
<keyword evidence="2" id="KW-1003">Cell membrane</keyword>
<dbReference type="InterPro" id="IPR051449">
    <property type="entry name" value="ABC-2_transporter_component"/>
</dbReference>
<evidence type="ECO:0000256" key="3">
    <source>
        <dbReference type="ARBA" id="ARBA00022692"/>
    </source>
</evidence>
<evidence type="ECO:0000256" key="2">
    <source>
        <dbReference type="ARBA" id="ARBA00022475"/>
    </source>
</evidence>
<dbReference type="PANTHER" id="PTHR30294">
    <property type="entry name" value="MEMBRANE COMPONENT OF ABC TRANSPORTER YHHJ-RELATED"/>
    <property type="match status" value="1"/>
</dbReference>
<gene>
    <name evidence="8" type="ORF">N869_00415</name>
</gene>
<dbReference type="EMBL" id="AXCZ01000159">
    <property type="protein sequence ID" value="KGM10043.1"/>
    <property type="molecule type" value="Genomic_DNA"/>
</dbReference>
<evidence type="ECO:0000313" key="8">
    <source>
        <dbReference type="EMBL" id="KGM10043.1"/>
    </source>
</evidence>
<dbReference type="Pfam" id="PF12698">
    <property type="entry name" value="ABC2_membrane_3"/>
    <property type="match status" value="1"/>
</dbReference>
<feature type="transmembrane region" description="Helical" evidence="6">
    <location>
        <begin position="175"/>
        <end position="193"/>
    </location>
</feature>
<comment type="caution">
    <text evidence="8">The sequence shown here is derived from an EMBL/GenBank/DDBJ whole genome shotgun (WGS) entry which is preliminary data.</text>
</comment>
<evidence type="ECO:0000256" key="1">
    <source>
        <dbReference type="ARBA" id="ARBA00004651"/>
    </source>
</evidence>
<reference evidence="8 9" key="1">
    <citation type="submission" date="2013-08" db="EMBL/GenBank/DDBJ databases">
        <title>Genome sequencing of Cellulomonas bogoriensis 69B4.</title>
        <authorList>
            <person name="Chen F."/>
            <person name="Li Y."/>
            <person name="Wang G."/>
        </authorList>
    </citation>
    <scope>NUCLEOTIDE SEQUENCE [LARGE SCALE GENOMIC DNA]</scope>
    <source>
        <strain evidence="8 9">69B4</strain>
    </source>
</reference>
<dbReference type="InterPro" id="IPR013525">
    <property type="entry name" value="ABC2_TM"/>
</dbReference>
<feature type="domain" description="ABC-2 type transporter transmembrane" evidence="7">
    <location>
        <begin position="121"/>
        <end position="312"/>
    </location>
</feature>
<feature type="non-terminal residue" evidence="8">
    <location>
        <position position="1"/>
    </location>
</feature>
<keyword evidence="5 6" id="KW-0472">Membrane</keyword>
<feature type="transmembrane region" description="Helical" evidence="6">
    <location>
        <begin position="295"/>
        <end position="315"/>
    </location>
</feature>
<feature type="transmembrane region" description="Helical" evidence="6">
    <location>
        <begin position="205"/>
        <end position="227"/>
    </location>
</feature>
<comment type="subcellular location">
    <subcellularLocation>
        <location evidence="1">Cell membrane</location>
        <topology evidence="1">Multi-pass membrane protein</topology>
    </subcellularLocation>
</comment>
<sequence>DDGLQPALRLLGAGGLPPADVTLIELEPDGDVQRMVVDGDVDAAVVGDDPAALRVLGSQSVRWELDVLLTAAAGQVQVERAAAAQGLTAGQVRDLTTATPPAVVLLDARPQGPVPPQVLVVVFGSLFFLSVLVFGMSIAQSVVEEKQSRVVELLVAAVPVRVLLAGKVLGSTAMAVGQVVLVVAVGLGGAWLAGHGAVVGDLVRASVWFVVFFLLGFAMLACLWAAAGSLASRVEDLNATTIPMQVLVVATFLAAVFTTEPGGVQRVLSYVPLTAPLMMPTRIVLGNAAPWEPVVAAAVVAATAAVLVAVGARLYSRSVLHTAGRLRATQAWRSDER</sequence>